<reference evidence="2" key="1">
    <citation type="submission" date="2014-01" db="EMBL/GenBank/DDBJ databases">
        <authorList>
            <person name="Brown-Elliot B."/>
            <person name="Wallace R."/>
            <person name="Lenaerts A."/>
            <person name="Ordway D."/>
            <person name="DeGroote M.A."/>
            <person name="Parker T."/>
            <person name="Sizemore C."/>
            <person name="Tallon L.J."/>
            <person name="Sadzewicz L.K."/>
            <person name="Sengamalay N."/>
            <person name="Fraser C.M."/>
            <person name="Hine E."/>
            <person name="Shefchek K.A."/>
            <person name="Das S.P."/>
            <person name="Tettelin H."/>
        </authorList>
    </citation>
    <scope>NUCLEOTIDE SEQUENCE [LARGE SCALE GENOMIC DNA]</scope>
    <source>
        <strain evidence="2">4042</strain>
    </source>
</reference>
<accession>X8DAL3</accession>
<sequence length="104" mass="11562">MYNAVLGEFIARSRAVKSDLAWAAARELPHRSPGERQIRRTAVRTVEQAHGFTLDAAQSFASSLRKSWVREHLPAQETQSLGRGRLMRCASGTSARRASRDSNP</sequence>
<evidence type="ECO:0000256" key="1">
    <source>
        <dbReference type="SAM" id="MobiDB-lite"/>
    </source>
</evidence>
<comment type="caution">
    <text evidence="2">The sequence shown here is derived from an EMBL/GenBank/DDBJ whole genome shotgun (WGS) entry which is preliminary data.</text>
</comment>
<evidence type="ECO:0000313" key="2">
    <source>
        <dbReference type="EMBL" id="EUA65384.1"/>
    </source>
</evidence>
<organism evidence="2">
    <name type="scientific">Mycobacterium xenopi 4042</name>
    <dbReference type="NCBI Taxonomy" id="1299334"/>
    <lineage>
        <taxon>Bacteria</taxon>
        <taxon>Bacillati</taxon>
        <taxon>Actinomycetota</taxon>
        <taxon>Actinomycetes</taxon>
        <taxon>Mycobacteriales</taxon>
        <taxon>Mycobacteriaceae</taxon>
        <taxon>Mycobacterium</taxon>
    </lineage>
</organism>
<protein>
    <submittedName>
        <fullName evidence="2">Putative transposase</fullName>
    </submittedName>
</protein>
<dbReference type="PATRIC" id="fig|1299334.3.peg.2372"/>
<proteinExistence type="predicted"/>
<dbReference type="AlphaFoldDB" id="X8DAL3"/>
<dbReference type="EMBL" id="JAOB01000027">
    <property type="protein sequence ID" value="EUA65384.1"/>
    <property type="molecule type" value="Genomic_DNA"/>
</dbReference>
<name>X8DAL3_MYCXE</name>
<feature type="region of interest" description="Disordered" evidence="1">
    <location>
        <begin position="75"/>
        <end position="104"/>
    </location>
</feature>
<gene>
    <name evidence="2" type="ORF">I553_10681</name>
</gene>